<dbReference type="AlphaFoldDB" id="A0AAW1UDC1"/>
<evidence type="ECO:0000313" key="1">
    <source>
        <dbReference type="EMBL" id="KAK9878619.1"/>
    </source>
</evidence>
<gene>
    <name evidence="1" type="ORF">WA026_022880</name>
</gene>
<dbReference type="EMBL" id="JARQZJ010000051">
    <property type="protein sequence ID" value="KAK9878619.1"/>
    <property type="molecule type" value="Genomic_DNA"/>
</dbReference>
<proteinExistence type="predicted"/>
<dbReference type="Proteomes" id="UP001431783">
    <property type="component" value="Unassembled WGS sequence"/>
</dbReference>
<reference evidence="1 2" key="1">
    <citation type="submission" date="2023-03" db="EMBL/GenBank/DDBJ databases">
        <title>Genome insight into feeding habits of ladybird beetles.</title>
        <authorList>
            <person name="Li H.-S."/>
            <person name="Huang Y.-H."/>
            <person name="Pang H."/>
        </authorList>
    </citation>
    <scope>NUCLEOTIDE SEQUENCE [LARGE SCALE GENOMIC DNA]</scope>
    <source>
        <strain evidence="1">SYSU_2023b</strain>
        <tissue evidence="1">Whole body</tissue>
    </source>
</reference>
<protein>
    <submittedName>
        <fullName evidence="1">Uncharacterized protein</fullName>
    </submittedName>
</protein>
<evidence type="ECO:0000313" key="2">
    <source>
        <dbReference type="Proteomes" id="UP001431783"/>
    </source>
</evidence>
<comment type="caution">
    <text evidence="1">The sequence shown here is derived from an EMBL/GenBank/DDBJ whole genome shotgun (WGS) entry which is preliminary data.</text>
</comment>
<organism evidence="1 2">
    <name type="scientific">Henosepilachna vigintioctopunctata</name>
    <dbReference type="NCBI Taxonomy" id="420089"/>
    <lineage>
        <taxon>Eukaryota</taxon>
        <taxon>Metazoa</taxon>
        <taxon>Ecdysozoa</taxon>
        <taxon>Arthropoda</taxon>
        <taxon>Hexapoda</taxon>
        <taxon>Insecta</taxon>
        <taxon>Pterygota</taxon>
        <taxon>Neoptera</taxon>
        <taxon>Endopterygota</taxon>
        <taxon>Coleoptera</taxon>
        <taxon>Polyphaga</taxon>
        <taxon>Cucujiformia</taxon>
        <taxon>Coccinelloidea</taxon>
        <taxon>Coccinellidae</taxon>
        <taxon>Epilachninae</taxon>
        <taxon>Epilachnini</taxon>
        <taxon>Henosepilachna</taxon>
    </lineage>
</organism>
<accession>A0AAW1UDC1</accession>
<keyword evidence="2" id="KW-1185">Reference proteome</keyword>
<sequence length="398" mass="46601">MERLQFKFQLLNGTDEKFNILCVTEVTTQDGHTHKIPDDYCNMKYHVELIKTATLTKVKKALEKRNQMRNVWVSLTEELKNIYYDDGNLQFDDEYLEEITHMKETEVNFKGYSKAKNIGRLANDFIIEKFDAGWKEWRETFCNTFASKGWSPIRYALALKYQTGSFLQFSIEKERLLSQVRKTIDNGTLIDLIASGLPNHIMDKYDRKKLTETEDLHKELGEFEHFTYEKNFELKNIKPNTREKIEKTPCKICKEENKGAHFHPLSECWFKDQGNKNERMKQVSNLALDVDLSNDDPKKLIVPPLIELKIKLNDILDVPAIYDPNIGSNVSLINSKLVHFKTKNNNIRKTNSRTINGVYKTDGLIKLKLKILNMEDYLNVFIINNENFKYNFLIGFTV</sequence>
<name>A0AAW1UDC1_9CUCU</name>